<dbReference type="InParanoid" id="A7RGV6"/>
<dbReference type="Proteomes" id="UP000001593">
    <property type="component" value="Unassembled WGS sequence"/>
</dbReference>
<dbReference type="EMBL" id="DS469510">
    <property type="protein sequence ID" value="EDO49120.1"/>
    <property type="molecule type" value="Genomic_DNA"/>
</dbReference>
<evidence type="ECO:0000313" key="1">
    <source>
        <dbReference type="EMBL" id="EDO49120.1"/>
    </source>
</evidence>
<dbReference type="HOGENOM" id="CLU_1588423_0_0_1"/>
<dbReference type="AlphaFoldDB" id="A7RGV6"/>
<name>A7RGV6_NEMVE</name>
<keyword evidence="2" id="KW-1185">Reference proteome</keyword>
<gene>
    <name evidence="1" type="ORF">NEMVEDRAFT_v1g231780</name>
</gene>
<dbReference type="KEGG" id="nve:5521510"/>
<sequence>MPRTPMGGYPGGYPFRPPMRMPPPLLTSEPVVVWDPYEKQRYLQQQLQQPTYSYTDPHGQSVYITPVQQQPDNYGDVVWSPYRAEDTMADLYPDLAKSNYPGALGSSPTKDPFGNIAPRSRDTVIDVNSNDPRANTLGASPQPLIRSIKDELMRLSAGGARKTPITEL</sequence>
<reference evidence="1 2" key="1">
    <citation type="journal article" date="2007" name="Science">
        <title>Sea anemone genome reveals ancestral eumetazoan gene repertoire and genomic organization.</title>
        <authorList>
            <person name="Putnam N.H."/>
            <person name="Srivastava M."/>
            <person name="Hellsten U."/>
            <person name="Dirks B."/>
            <person name="Chapman J."/>
            <person name="Salamov A."/>
            <person name="Terry A."/>
            <person name="Shapiro H."/>
            <person name="Lindquist E."/>
            <person name="Kapitonov V.V."/>
            <person name="Jurka J."/>
            <person name="Genikhovich G."/>
            <person name="Grigoriev I.V."/>
            <person name="Lucas S.M."/>
            <person name="Steele R.E."/>
            <person name="Finnerty J.R."/>
            <person name="Technau U."/>
            <person name="Martindale M.Q."/>
            <person name="Rokhsar D.S."/>
        </authorList>
    </citation>
    <scope>NUCLEOTIDE SEQUENCE [LARGE SCALE GENOMIC DNA]</scope>
    <source>
        <strain evidence="2">CH2 X CH6</strain>
    </source>
</reference>
<protein>
    <submittedName>
        <fullName evidence="1">Uncharacterized protein</fullName>
    </submittedName>
</protein>
<dbReference type="OrthoDB" id="6022760at2759"/>
<proteinExistence type="predicted"/>
<organism evidence="1 2">
    <name type="scientific">Nematostella vectensis</name>
    <name type="common">Starlet sea anemone</name>
    <dbReference type="NCBI Taxonomy" id="45351"/>
    <lineage>
        <taxon>Eukaryota</taxon>
        <taxon>Metazoa</taxon>
        <taxon>Cnidaria</taxon>
        <taxon>Anthozoa</taxon>
        <taxon>Hexacorallia</taxon>
        <taxon>Actiniaria</taxon>
        <taxon>Edwardsiidae</taxon>
        <taxon>Nematostella</taxon>
    </lineage>
</organism>
<accession>A7RGV6</accession>
<evidence type="ECO:0000313" key="2">
    <source>
        <dbReference type="Proteomes" id="UP000001593"/>
    </source>
</evidence>